<gene>
    <name evidence="6" type="ORF">FIV42_20990</name>
</gene>
<comment type="similarity">
    <text evidence="4">Belongs to the class-II pyridoxal-phosphate-dependent aminotransferase family.</text>
</comment>
<dbReference type="InterPro" id="IPR015421">
    <property type="entry name" value="PyrdxlP-dep_Trfase_major"/>
</dbReference>
<evidence type="ECO:0000313" key="6">
    <source>
        <dbReference type="EMBL" id="QDG53127.1"/>
    </source>
</evidence>
<dbReference type="RefSeq" id="WP_141199588.1">
    <property type="nucleotide sequence ID" value="NZ_CP041186.1"/>
</dbReference>
<keyword evidence="3 4" id="KW-0663">Pyridoxal phosphate</keyword>
<evidence type="ECO:0000256" key="3">
    <source>
        <dbReference type="ARBA" id="ARBA00022898"/>
    </source>
</evidence>
<dbReference type="EMBL" id="CP041186">
    <property type="protein sequence ID" value="QDG53127.1"/>
    <property type="molecule type" value="Genomic_DNA"/>
</dbReference>
<dbReference type="GO" id="GO:0008483">
    <property type="term" value="F:transaminase activity"/>
    <property type="evidence" value="ECO:0007669"/>
    <property type="project" value="UniProtKB-KW"/>
</dbReference>
<name>A0A4Y6PYP5_PERCE</name>
<keyword evidence="7" id="KW-1185">Reference proteome</keyword>
<sequence length="423" mass="46273">MKNIDPLKFSLADFGWNDNPDVLAPPEDFQEWSHDPAVAMGMSLYEQPLQSSPKPRTRIRNGFDGEERDTINLTSYNYLGLSTHPEVVEAAKQAADEYGLSASGAAMLSGTFDLHEEFAQQLADFKQKDACMLFSSGLGGNMGAMQGLLRKGDVLVIDSKCHRSVVDGGTLSGAKLATFDHNDAEHLDAVLDKYSDKRKLVVVEGVYSMDGDLCDLPAINEVCKAHQTPIYIDEAHSTLMFGENGRGVAEHFGLEDQVGISFGTLSKSFGGVGGFVCANEAIIRYMKYYASPFQFSCALPPPIVAGMMKSLEVATRDSTLRDKMWDNVAYFKENLEALNLDLGETESQIIPIIIGSDGRQLYSMAIQCQQRGLFLQPVDFPAVEAHARRFRISVSSQLTKEDIDEACNIIEDVIAKPLGTVGG</sequence>
<dbReference type="InterPro" id="IPR001917">
    <property type="entry name" value="Aminotrans_II_pyridoxalP_BS"/>
</dbReference>
<dbReference type="InterPro" id="IPR015424">
    <property type="entry name" value="PyrdxlP-dep_Trfase"/>
</dbReference>
<dbReference type="PROSITE" id="PS00599">
    <property type="entry name" value="AA_TRANSFER_CLASS_2"/>
    <property type="match status" value="1"/>
</dbReference>
<keyword evidence="6" id="KW-0032">Aminotransferase</keyword>
<protein>
    <submittedName>
        <fullName evidence="6">Aminotransferase class I/II-fold pyridoxal phosphate-dependent enzyme</fullName>
    </submittedName>
</protein>
<dbReference type="SUPFAM" id="SSF53383">
    <property type="entry name" value="PLP-dependent transferases"/>
    <property type="match status" value="1"/>
</dbReference>
<evidence type="ECO:0000256" key="1">
    <source>
        <dbReference type="ARBA" id="ARBA00001933"/>
    </source>
</evidence>
<dbReference type="GO" id="GO:0030170">
    <property type="term" value="F:pyridoxal phosphate binding"/>
    <property type="evidence" value="ECO:0007669"/>
    <property type="project" value="InterPro"/>
</dbReference>
<accession>A0A4Y6PYP5</accession>
<reference evidence="6 7" key="1">
    <citation type="submission" date="2019-06" db="EMBL/GenBank/DDBJ databases">
        <title>Persicimonas caeni gen. nov., sp. nov., a predatory bacterium isolated from solar saltern.</title>
        <authorList>
            <person name="Wang S."/>
        </authorList>
    </citation>
    <scope>NUCLEOTIDE SEQUENCE [LARGE SCALE GENOMIC DNA]</scope>
    <source>
        <strain evidence="6 7">YN101</strain>
    </source>
</reference>
<dbReference type="InterPro" id="IPR015422">
    <property type="entry name" value="PyrdxlP-dep_Trfase_small"/>
</dbReference>
<dbReference type="PANTHER" id="PTHR13693">
    <property type="entry name" value="CLASS II AMINOTRANSFERASE/8-AMINO-7-OXONONANOATE SYNTHASE"/>
    <property type="match status" value="1"/>
</dbReference>
<evidence type="ECO:0000256" key="4">
    <source>
        <dbReference type="RuleBase" id="RU003693"/>
    </source>
</evidence>
<dbReference type="Gene3D" id="3.90.1150.10">
    <property type="entry name" value="Aspartate Aminotransferase, domain 1"/>
    <property type="match status" value="1"/>
</dbReference>
<comment type="cofactor">
    <cofactor evidence="1 4">
        <name>pyridoxal 5'-phosphate</name>
        <dbReference type="ChEBI" id="CHEBI:597326"/>
    </cofactor>
</comment>
<dbReference type="CDD" id="cd06454">
    <property type="entry name" value="KBL_like"/>
    <property type="match status" value="1"/>
</dbReference>
<dbReference type="InterPro" id="IPR004839">
    <property type="entry name" value="Aminotransferase_I/II_large"/>
</dbReference>
<dbReference type="Proteomes" id="UP000315995">
    <property type="component" value="Chromosome"/>
</dbReference>
<organism evidence="6 7">
    <name type="scientific">Persicimonas caeni</name>
    <dbReference type="NCBI Taxonomy" id="2292766"/>
    <lineage>
        <taxon>Bacteria</taxon>
        <taxon>Deltaproteobacteria</taxon>
        <taxon>Bradymonadales</taxon>
        <taxon>Bradymonadaceae</taxon>
        <taxon>Persicimonas</taxon>
    </lineage>
</organism>
<accession>A0A5B8YFC6</accession>
<keyword evidence="2 6" id="KW-0808">Transferase</keyword>
<evidence type="ECO:0000259" key="5">
    <source>
        <dbReference type="Pfam" id="PF00155"/>
    </source>
</evidence>
<dbReference type="Pfam" id="PF00155">
    <property type="entry name" value="Aminotran_1_2"/>
    <property type="match status" value="1"/>
</dbReference>
<feature type="domain" description="Aminotransferase class I/classII large" evidence="5">
    <location>
        <begin position="69"/>
        <end position="410"/>
    </location>
</feature>
<evidence type="ECO:0000256" key="2">
    <source>
        <dbReference type="ARBA" id="ARBA00022679"/>
    </source>
</evidence>
<dbReference type="Gene3D" id="3.40.640.10">
    <property type="entry name" value="Type I PLP-dependent aspartate aminotransferase-like (Major domain)"/>
    <property type="match status" value="1"/>
</dbReference>
<evidence type="ECO:0000313" key="7">
    <source>
        <dbReference type="Proteomes" id="UP000315995"/>
    </source>
</evidence>
<dbReference type="InterPro" id="IPR050087">
    <property type="entry name" value="AON_synthase_class-II"/>
</dbReference>
<dbReference type="OrthoDB" id="9807157at2"/>
<dbReference type="PANTHER" id="PTHR13693:SF3">
    <property type="entry name" value="LD36009P"/>
    <property type="match status" value="1"/>
</dbReference>
<dbReference type="AlphaFoldDB" id="A0A4Y6PYP5"/>
<proteinExistence type="inferred from homology"/>